<feature type="compositionally biased region" description="Pro residues" evidence="1">
    <location>
        <begin position="150"/>
        <end position="161"/>
    </location>
</feature>
<proteinExistence type="predicted"/>
<feature type="region of interest" description="Disordered" evidence="1">
    <location>
        <begin position="90"/>
        <end position="327"/>
    </location>
</feature>
<name>A0A177TKW9_9BASI</name>
<dbReference type="AlphaFoldDB" id="A0A177TKW9"/>
<feature type="compositionally biased region" description="Acidic residues" evidence="1">
    <location>
        <begin position="576"/>
        <end position="597"/>
    </location>
</feature>
<comment type="caution">
    <text evidence="2">The sequence shown here is derived from an EMBL/GenBank/DDBJ whole genome shotgun (WGS) entry which is preliminary data.</text>
</comment>
<feature type="compositionally biased region" description="Basic and acidic residues" evidence="1">
    <location>
        <begin position="171"/>
        <end position="189"/>
    </location>
</feature>
<reference evidence="2" key="2">
    <citation type="journal article" date="2019" name="IMA Fungus">
        <title>Genome sequencing and comparison of five Tilletia species to identify candidate genes for the detection of regulated species infecting wheat.</title>
        <authorList>
            <person name="Nguyen H.D.T."/>
            <person name="Sultana T."/>
            <person name="Kesanakurti P."/>
            <person name="Hambleton S."/>
        </authorList>
    </citation>
    <scope>NUCLEOTIDE SEQUENCE</scope>
    <source>
        <strain evidence="2">DAOMC 236416</strain>
    </source>
</reference>
<reference evidence="2" key="1">
    <citation type="submission" date="2016-04" db="EMBL/GenBank/DDBJ databases">
        <authorList>
            <person name="Nguyen H.D."/>
            <person name="Samba Siva P."/>
            <person name="Cullis J."/>
            <person name="Levesque C.A."/>
            <person name="Hambleton S."/>
        </authorList>
    </citation>
    <scope>NUCLEOTIDE SEQUENCE</scope>
    <source>
        <strain evidence="2">DAOMC 236416</strain>
    </source>
</reference>
<evidence type="ECO:0000313" key="2">
    <source>
        <dbReference type="EMBL" id="KAE8257635.1"/>
    </source>
</evidence>
<accession>A0A177TKW9</accession>
<dbReference type="Proteomes" id="UP000077521">
    <property type="component" value="Unassembled WGS sequence"/>
</dbReference>
<feature type="compositionally biased region" description="Low complexity" evidence="1">
    <location>
        <begin position="235"/>
        <end position="247"/>
    </location>
</feature>
<keyword evidence="3" id="KW-1185">Reference proteome</keyword>
<organism evidence="2 3">
    <name type="scientific">Tilletia indica</name>
    <dbReference type="NCBI Taxonomy" id="43049"/>
    <lineage>
        <taxon>Eukaryota</taxon>
        <taxon>Fungi</taxon>
        <taxon>Dikarya</taxon>
        <taxon>Basidiomycota</taxon>
        <taxon>Ustilaginomycotina</taxon>
        <taxon>Exobasidiomycetes</taxon>
        <taxon>Tilletiales</taxon>
        <taxon>Tilletiaceae</taxon>
        <taxon>Tilletia</taxon>
    </lineage>
</organism>
<feature type="region of interest" description="Disordered" evidence="1">
    <location>
        <begin position="504"/>
        <end position="544"/>
    </location>
</feature>
<sequence>MDAAPSLHIWQQQQDLCPAPTTTRTQPSAVRIPASRTITAAATTTTSTHTPIAPPPASDTTIRASRVLIPSSAPIAPTVLVTATSSPTKRAGTYIYPSRDLRSARPTPFNLNKALVNKENESIERSEPIDRSEPPARKLMDSSRLRIRPNGPPPPPPPPKQPKQVSTQTQSHKERQDDGDRDVAQKELPRPPLQSRPPQVTSVPISSSSTVAEDDHPLPTPPNSIPTAPTKSEPESSLPRPSKLKPPGQQVGTSAGAPSKLPRPPTSTQPSSLPSLIRPPKTQHTVASSLPKPITHSLIRNKARLSPPSAMAGASASSSSDRSGGMMSRYAGTRLRARASLTASSSRVRVTKEVMAAASAAAAAKTAAAAAASASAEALSAPLPAPAQTEQVTMDVPAPPLPLGPSAITRPSPVLGTTALPSLIPMPASRIARPQTPAESKVPSIPQLQPAPIIVQPPPIRVQTKTYPTALTITAKELSKLTALHTRRNEVQAVRIRFKTVRVEGRRRPPSPTSRIRRVGEPVLGVGGDEDGEMFEGEENGPGAGPLDLVDAAAVVVGAERPSGEGSGKESPVGSDDLEGEGDAEVVEEEEGAEMEDKEAAVKVEGEDVAVDTEGWAEDGQDVTTQSRPQPPTRSASASSTTTTPSVPLRPRSLRILRSSSTPTAEAGGASAVSSSSSLLLSTGKRRVRWDEVPRKVKRFVPPLYRARLGVYAVGSASGASSSSSSAAGGMPTGSGAGVIVGRSCFASKVQDVKLDPLGNAPDADRPLPLQTQLRRTKVVVKRYVYDGEDEEDGGVREEQPMINVDVGGAGSSVSALRSGLTSASGPALRRGATVLGGGTL</sequence>
<feature type="compositionally biased region" description="Low complexity" evidence="1">
    <location>
        <begin position="196"/>
        <end position="211"/>
    </location>
</feature>
<protein>
    <submittedName>
        <fullName evidence="2">Uncharacterized protein</fullName>
    </submittedName>
</protein>
<evidence type="ECO:0000313" key="3">
    <source>
        <dbReference type="Proteomes" id="UP000077521"/>
    </source>
</evidence>
<feature type="compositionally biased region" description="Low complexity" evidence="1">
    <location>
        <begin position="306"/>
        <end position="327"/>
    </location>
</feature>
<feature type="compositionally biased region" description="Low complexity" evidence="1">
    <location>
        <begin position="633"/>
        <end position="654"/>
    </location>
</feature>
<feature type="compositionally biased region" description="Basic and acidic residues" evidence="1">
    <location>
        <begin position="116"/>
        <end position="144"/>
    </location>
</feature>
<feature type="region of interest" description="Disordered" evidence="1">
    <location>
        <begin position="560"/>
        <end position="654"/>
    </location>
</feature>
<evidence type="ECO:0000256" key="1">
    <source>
        <dbReference type="SAM" id="MobiDB-lite"/>
    </source>
</evidence>
<feature type="compositionally biased region" description="Acidic residues" evidence="1">
    <location>
        <begin position="607"/>
        <end position="621"/>
    </location>
</feature>
<feature type="compositionally biased region" description="Acidic residues" evidence="1">
    <location>
        <begin position="528"/>
        <end position="539"/>
    </location>
</feature>
<dbReference type="EMBL" id="LWDF02000102">
    <property type="protein sequence ID" value="KAE8257635.1"/>
    <property type="molecule type" value="Genomic_DNA"/>
</dbReference>
<gene>
    <name evidence="2" type="ORF">A4X13_0g2231</name>
</gene>